<sequence>MRFLKTLSKVSVAFALTALGTLSSADETGKVEYMQNCATCHGESGLGQGPLAELMTVSVPGLTGLSARNDGVFPMLEVIHIIDGRQGTRGHGGPMPVWGGRFKASVEEMGPYSAEMVVRGRVLSLVYYLESIQQ</sequence>
<proteinExistence type="predicted"/>
<dbReference type="GO" id="GO:0020037">
    <property type="term" value="F:heme binding"/>
    <property type="evidence" value="ECO:0007669"/>
    <property type="project" value="InterPro"/>
</dbReference>
<protein>
    <submittedName>
        <fullName evidence="7">Cytochrome c</fullName>
    </submittedName>
</protein>
<name>A0A7C9HBE0_9RHOB</name>
<reference evidence="7 8" key="1">
    <citation type="submission" date="2019-06" db="EMBL/GenBank/DDBJ databases">
        <title>Enrichment of Autotrophic Halophilic Microorganisms from Red Sea Brine Pool Using Microbial Electrosynthesis System.</title>
        <authorList>
            <person name="Alqahtani M.F."/>
            <person name="Bajracharya S."/>
            <person name="Katuri K.P."/>
            <person name="Ali M."/>
            <person name="Saikaly P.E."/>
        </authorList>
    </citation>
    <scope>NUCLEOTIDE SEQUENCE [LARGE SCALE GENOMIC DNA]</scope>
    <source>
        <strain evidence="7">MES6</strain>
    </source>
</reference>
<evidence type="ECO:0000256" key="5">
    <source>
        <dbReference type="SAM" id="SignalP"/>
    </source>
</evidence>
<feature type="domain" description="Cytochrome c" evidence="6">
    <location>
        <begin position="24"/>
        <end position="133"/>
    </location>
</feature>
<dbReference type="InterPro" id="IPR036909">
    <property type="entry name" value="Cyt_c-like_dom_sf"/>
</dbReference>
<dbReference type="RefSeq" id="WP_273249976.1">
    <property type="nucleotide sequence ID" value="NZ_VENJ01000014.1"/>
</dbReference>
<accession>A0A7C9HBE0</accession>
<keyword evidence="5" id="KW-0732">Signal</keyword>
<dbReference type="SUPFAM" id="SSF46626">
    <property type="entry name" value="Cytochrome c"/>
    <property type="match status" value="1"/>
</dbReference>
<evidence type="ECO:0000256" key="1">
    <source>
        <dbReference type="ARBA" id="ARBA00022617"/>
    </source>
</evidence>
<dbReference type="PROSITE" id="PS51007">
    <property type="entry name" value="CYTC"/>
    <property type="match status" value="1"/>
</dbReference>
<evidence type="ECO:0000256" key="2">
    <source>
        <dbReference type="ARBA" id="ARBA00022723"/>
    </source>
</evidence>
<evidence type="ECO:0000256" key="3">
    <source>
        <dbReference type="ARBA" id="ARBA00023004"/>
    </source>
</evidence>
<gene>
    <name evidence="7" type="ORF">FH759_10710</name>
</gene>
<evidence type="ECO:0000313" key="8">
    <source>
        <dbReference type="Proteomes" id="UP000483078"/>
    </source>
</evidence>
<dbReference type="GO" id="GO:0009055">
    <property type="term" value="F:electron transfer activity"/>
    <property type="evidence" value="ECO:0007669"/>
    <property type="project" value="InterPro"/>
</dbReference>
<dbReference type="EMBL" id="VENJ01000014">
    <property type="protein sequence ID" value="MTJ05146.1"/>
    <property type="molecule type" value="Genomic_DNA"/>
</dbReference>
<dbReference type="Pfam" id="PF00034">
    <property type="entry name" value="Cytochrom_C"/>
    <property type="match status" value="1"/>
</dbReference>
<dbReference type="Proteomes" id="UP000483078">
    <property type="component" value="Unassembled WGS sequence"/>
</dbReference>
<feature type="signal peptide" evidence="5">
    <location>
        <begin position="1"/>
        <end position="25"/>
    </location>
</feature>
<evidence type="ECO:0000256" key="4">
    <source>
        <dbReference type="PROSITE-ProRule" id="PRU00433"/>
    </source>
</evidence>
<evidence type="ECO:0000313" key="7">
    <source>
        <dbReference type="EMBL" id="MTJ05146.1"/>
    </source>
</evidence>
<keyword evidence="1 4" id="KW-0349">Heme</keyword>
<dbReference type="InterPro" id="IPR009056">
    <property type="entry name" value="Cyt_c-like_dom"/>
</dbReference>
<dbReference type="GO" id="GO:0046872">
    <property type="term" value="F:metal ion binding"/>
    <property type="evidence" value="ECO:0007669"/>
    <property type="project" value="UniProtKB-KW"/>
</dbReference>
<keyword evidence="3 4" id="KW-0408">Iron</keyword>
<comment type="caution">
    <text evidence="7">The sequence shown here is derived from an EMBL/GenBank/DDBJ whole genome shotgun (WGS) entry which is preliminary data.</text>
</comment>
<feature type="chain" id="PRO_5028797802" evidence="5">
    <location>
        <begin position="26"/>
        <end position="134"/>
    </location>
</feature>
<organism evidence="7 8">
    <name type="scientific">Sediminimonas qiaohouensis</name>
    <dbReference type="NCBI Taxonomy" id="552061"/>
    <lineage>
        <taxon>Bacteria</taxon>
        <taxon>Pseudomonadati</taxon>
        <taxon>Pseudomonadota</taxon>
        <taxon>Alphaproteobacteria</taxon>
        <taxon>Rhodobacterales</taxon>
        <taxon>Roseobacteraceae</taxon>
        <taxon>Sediminimonas</taxon>
    </lineage>
</organism>
<dbReference type="Gene3D" id="1.10.760.10">
    <property type="entry name" value="Cytochrome c-like domain"/>
    <property type="match status" value="1"/>
</dbReference>
<keyword evidence="2 4" id="KW-0479">Metal-binding</keyword>
<evidence type="ECO:0000259" key="6">
    <source>
        <dbReference type="PROSITE" id="PS51007"/>
    </source>
</evidence>
<dbReference type="AlphaFoldDB" id="A0A7C9HBE0"/>